<reference evidence="4" key="1">
    <citation type="submission" date="2023-07" db="EMBL/GenBank/DDBJ databases">
        <title>Functional and genomic diversity of the sorghum phyllosphere microbiome.</title>
        <authorList>
            <person name="Shade A."/>
        </authorList>
    </citation>
    <scope>NUCLEOTIDE SEQUENCE [LARGE SCALE GENOMIC DNA]</scope>
    <source>
        <strain evidence="4">SORGH_AS_0422</strain>
    </source>
</reference>
<proteinExistence type="predicted"/>
<dbReference type="InterPro" id="IPR013728">
    <property type="entry name" value="BT_3987-like_N"/>
</dbReference>
<protein>
    <recommendedName>
        <fullName evidence="5">DUF1735 domain-containing protein</fullName>
    </recommendedName>
</protein>
<evidence type="ECO:0008006" key="5">
    <source>
        <dbReference type="Google" id="ProtNLM"/>
    </source>
</evidence>
<comment type="caution">
    <text evidence="3">The sequence shown here is derived from an EMBL/GenBank/DDBJ whole genome shotgun (WGS) entry which is preliminary data.</text>
</comment>
<sequence length="316" mass="34754">MFLLVALASCKNEDVVFADYTHNAVYFAYQYPVRTITLGEDLFDTSLDNQFKCQIMATIGGVYSNKADVTIGIAVNNALTQGLKFNPPDYSGDVLPMPASYYRLASNTIVIPKGKIAGGVEVQLTDAYFADPLTTKATYVIPITMTTVTNADSIMRAKNFTLYAVKYINTWAGNYLRRGKDVVEGKNGHPELTKTIIRRNQYVEKDEIKALATRSLRQAELPIVLKGAGNIDVNCPLLLTFDANGNCTVTAAATGFTATGTGKFVKRGEKNSWGSQDRDALYLNYQIEATDLRVAATDTLVMRDRGVKMETFNPTK</sequence>
<feature type="domain" description="DUF5627" evidence="2">
    <location>
        <begin position="170"/>
        <end position="306"/>
    </location>
</feature>
<name>A0ABU3H013_9SPHI</name>
<dbReference type="InterPro" id="IPR040580">
    <property type="entry name" value="DUF5627"/>
</dbReference>
<evidence type="ECO:0000259" key="2">
    <source>
        <dbReference type="Pfam" id="PF18620"/>
    </source>
</evidence>
<keyword evidence="4" id="KW-1185">Reference proteome</keyword>
<gene>
    <name evidence="3" type="ORF">QE417_004432</name>
</gene>
<dbReference type="Pfam" id="PF18620">
    <property type="entry name" value="DUF5627"/>
    <property type="match status" value="1"/>
</dbReference>
<evidence type="ECO:0000259" key="1">
    <source>
        <dbReference type="Pfam" id="PF08522"/>
    </source>
</evidence>
<accession>A0ABU3H013</accession>
<feature type="domain" description="BT-3987-like N-terminal" evidence="1">
    <location>
        <begin position="23"/>
        <end position="151"/>
    </location>
</feature>
<dbReference type="Proteomes" id="UP001258315">
    <property type="component" value="Unassembled WGS sequence"/>
</dbReference>
<evidence type="ECO:0000313" key="4">
    <source>
        <dbReference type="Proteomes" id="UP001258315"/>
    </source>
</evidence>
<dbReference type="EMBL" id="JAVLVU010000001">
    <property type="protein sequence ID" value="MDT3405360.1"/>
    <property type="molecule type" value="Genomic_DNA"/>
</dbReference>
<organism evidence="3 4">
    <name type="scientific">Mucilaginibacter terrae</name>
    <dbReference type="NCBI Taxonomy" id="1955052"/>
    <lineage>
        <taxon>Bacteria</taxon>
        <taxon>Pseudomonadati</taxon>
        <taxon>Bacteroidota</taxon>
        <taxon>Sphingobacteriia</taxon>
        <taxon>Sphingobacteriales</taxon>
        <taxon>Sphingobacteriaceae</taxon>
        <taxon>Mucilaginibacter</taxon>
    </lineage>
</organism>
<dbReference type="Gene3D" id="2.60.40.1740">
    <property type="entry name" value="hypothetical protein (bacova_03559)"/>
    <property type="match status" value="1"/>
</dbReference>
<dbReference type="Pfam" id="PF08522">
    <property type="entry name" value="BT_3987-like_N"/>
    <property type="match status" value="1"/>
</dbReference>
<dbReference type="Gene3D" id="2.40.128.420">
    <property type="match status" value="1"/>
</dbReference>
<evidence type="ECO:0000313" key="3">
    <source>
        <dbReference type="EMBL" id="MDT3405360.1"/>
    </source>
</evidence>